<organism evidence="3">
    <name type="scientific">Coccidioides posadasii (strain RMSCC 757 / Silveira)</name>
    <name type="common">Valley fever fungus</name>
    <dbReference type="NCBI Taxonomy" id="443226"/>
    <lineage>
        <taxon>Eukaryota</taxon>
        <taxon>Fungi</taxon>
        <taxon>Dikarya</taxon>
        <taxon>Ascomycota</taxon>
        <taxon>Pezizomycotina</taxon>
        <taxon>Eurotiomycetes</taxon>
        <taxon>Eurotiomycetidae</taxon>
        <taxon>Onygenales</taxon>
        <taxon>Onygenaceae</taxon>
        <taxon>Coccidioides</taxon>
    </lineage>
</organism>
<keyword evidence="3" id="KW-1185">Reference proteome</keyword>
<feature type="compositionally biased region" description="Polar residues" evidence="1">
    <location>
        <begin position="49"/>
        <end position="71"/>
    </location>
</feature>
<dbReference type="EMBL" id="GL636510">
    <property type="protein sequence ID" value="EFW13814.1"/>
    <property type="molecule type" value="Genomic_DNA"/>
</dbReference>
<dbReference type="VEuPathDB" id="FungiDB:CPSG_09467"/>
<reference evidence="3" key="1">
    <citation type="journal article" date="2010" name="Genome Res.">
        <title>Population genomic sequencing of Coccidioides fungi reveals recent hybridization and transposon control.</title>
        <authorList>
            <person name="Neafsey D.E."/>
            <person name="Barker B.M."/>
            <person name="Sharpton T.J."/>
            <person name="Stajich J.E."/>
            <person name="Park D.J."/>
            <person name="Whiston E."/>
            <person name="Hung C.-Y."/>
            <person name="McMahan C."/>
            <person name="White J."/>
            <person name="Sykes S."/>
            <person name="Heiman D."/>
            <person name="Young S."/>
            <person name="Zeng Q."/>
            <person name="Abouelleil A."/>
            <person name="Aftuck L."/>
            <person name="Bessette D."/>
            <person name="Brown A."/>
            <person name="FitzGerald M."/>
            <person name="Lui A."/>
            <person name="Macdonald J.P."/>
            <person name="Priest M."/>
            <person name="Orbach M.J."/>
            <person name="Galgiani J.N."/>
            <person name="Kirkland T.N."/>
            <person name="Cole G.T."/>
            <person name="Birren B.W."/>
            <person name="Henn M.R."/>
            <person name="Taylor J.W."/>
            <person name="Rounsley S.D."/>
        </authorList>
    </citation>
    <scope>NUCLEOTIDE SEQUENCE [LARGE SCALE GENOMIC DNA]</scope>
    <source>
        <strain evidence="3">RMSCC 757 / Silveira</strain>
    </source>
</reference>
<evidence type="ECO:0000256" key="1">
    <source>
        <dbReference type="SAM" id="MobiDB-lite"/>
    </source>
</evidence>
<dbReference type="Proteomes" id="UP000002497">
    <property type="component" value="Unassembled WGS sequence"/>
</dbReference>
<feature type="region of interest" description="Disordered" evidence="1">
    <location>
        <begin position="35"/>
        <end position="80"/>
    </location>
</feature>
<accession>E9DI18</accession>
<proteinExistence type="predicted"/>
<dbReference type="HOGENOM" id="CLU_2468905_0_0_1"/>
<dbReference type="AlphaFoldDB" id="E9DI18"/>
<name>E9DI18_COCPS</name>
<gene>
    <name evidence="2" type="ORF">CPSG_09467</name>
</gene>
<evidence type="ECO:0000313" key="2">
    <source>
        <dbReference type="EMBL" id="EFW13814.1"/>
    </source>
</evidence>
<protein>
    <submittedName>
        <fullName evidence="2">Uncharacterized protein</fullName>
    </submittedName>
</protein>
<sequence>MTIYCLVCFFGLGFEARFLNQRAVIQDGQSLLDNLRPRSTPNGLAGSAGTVQTPSGNPVQSTPTGDMTTSPRGRAPAGFPSCLRAILD</sequence>
<reference evidence="3" key="2">
    <citation type="submission" date="2010-03" db="EMBL/GenBank/DDBJ databases">
        <title>The genome sequence of Coccidioides posadasii strain Silveira.</title>
        <authorList>
            <consortium name="The Broad Institute Genome Sequencing Center for Infectious Disease"/>
            <person name="Neafsey D."/>
            <person name="Orbach M."/>
            <person name="Henn M.R."/>
            <person name="Cole G.T."/>
            <person name="Galgiani J."/>
            <person name="Gardner M.J."/>
            <person name="Kirkland T.N."/>
            <person name="Taylor J.W."/>
            <person name="Young S.K."/>
            <person name="Zeng Q."/>
            <person name="Koehrsen M."/>
            <person name="Alvarado L."/>
            <person name="Berlin A."/>
            <person name="Borenstein D."/>
            <person name="Chapman S.B."/>
            <person name="Chen Z."/>
            <person name="Engels R."/>
            <person name="Freedman E."/>
            <person name="Gellesch M."/>
            <person name="Goldberg J."/>
            <person name="Griggs A."/>
            <person name="Gujja S."/>
            <person name="Heilman E."/>
            <person name="Heiman D."/>
            <person name="Howarth C."/>
            <person name="Jen D."/>
            <person name="Larson L."/>
            <person name="Mehta T."/>
            <person name="Neiman D."/>
            <person name="Park D."/>
            <person name="Pearson M."/>
            <person name="Richards J."/>
            <person name="Roberts A."/>
            <person name="Saif S."/>
            <person name="Shea T."/>
            <person name="Shenoy N."/>
            <person name="Sisk P."/>
            <person name="Stolte C."/>
            <person name="Sykes S."/>
            <person name="Walk T."/>
            <person name="White J."/>
            <person name="Yandava C."/>
            <person name="Haas B."/>
            <person name="Nusbaum C."/>
            <person name="Birren B."/>
        </authorList>
    </citation>
    <scope>NUCLEOTIDE SEQUENCE [LARGE SCALE GENOMIC DNA]</scope>
    <source>
        <strain evidence="3">RMSCC 757 / Silveira</strain>
    </source>
</reference>
<evidence type="ECO:0000313" key="3">
    <source>
        <dbReference type="Proteomes" id="UP000002497"/>
    </source>
</evidence>